<gene>
    <name evidence="2" type="ORF">PLOB_00031218</name>
</gene>
<reference evidence="2 3" key="1">
    <citation type="submission" date="2022-05" db="EMBL/GenBank/DDBJ databases">
        <authorList>
            <consortium name="Genoscope - CEA"/>
            <person name="William W."/>
        </authorList>
    </citation>
    <scope>NUCLEOTIDE SEQUENCE [LARGE SCALE GENOMIC DNA]</scope>
</reference>
<keyword evidence="1" id="KW-0732">Signal</keyword>
<evidence type="ECO:0000313" key="3">
    <source>
        <dbReference type="Proteomes" id="UP001159405"/>
    </source>
</evidence>
<comment type="caution">
    <text evidence="2">The sequence shown here is derived from an EMBL/GenBank/DDBJ whole genome shotgun (WGS) entry which is preliminary data.</text>
</comment>
<dbReference type="EMBL" id="CALNXK010000004">
    <property type="protein sequence ID" value="CAH3035874.1"/>
    <property type="molecule type" value="Genomic_DNA"/>
</dbReference>
<feature type="signal peptide" evidence="1">
    <location>
        <begin position="1"/>
        <end position="26"/>
    </location>
</feature>
<sequence length="98" mass="11357">MNKYFLLSILACLIFLASSAPAPADGELVRQRRSPCGASCGIYKAVSFGSRGRKKPWGFRRVGSKFHYNRFRHAKRQEDQSLYDNYMHKDLDLLKEER</sequence>
<feature type="chain" id="PRO_5046098178" evidence="1">
    <location>
        <begin position="27"/>
        <end position="98"/>
    </location>
</feature>
<dbReference type="Proteomes" id="UP001159405">
    <property type="component" value="Unassembled WGS sequence"/>
</dbReference>
<evidence type="ECO:0000256" key="1">
    <source>
        <dbReference type="SAM" id="SignalP"/>
    </source>
</evidence>
<evidence type="ECO:0000313" key="2">
    <source>
        <dbReference type="EMBL" id="CAH3035874.1"/>
    </source>
</evidence>
<proteinExistence type="predicted"/>
<name>A0ABN8MU04_9CNID</name>
<organism evidence="2 3">
    <name type="scientific">Porites lobata</name>
    <dbReference type="NCBI Taxonomy" id="104759"/>
    <lineage>
        <taxon>Eukaryota</taxon>
        <taxon>Metazoa</taxon>
        <taxon>Cnidaria</taxon>
        <taxon>Anthozoa</taxon>
        <taxon>Hexacorallia</taxon>
        <taxon>Scleractinia</taxon>
        <taxon>Fungiina</taxon>
        <taxon>Poritidae</taxon>
        <taxon>Porites</taxon>
    </lineage>
</organism>
<keyword evidence="3" id="KW-1185">Reference proteome</keyword>
<accession>A0ABN8MU04</accession>
<protein>
    <submittedName>
        <fullName evidence="2">Uncharacterized protein</fullName>
    </submittedName>
</protein>